<keyword evidence="3" id="KW-1185">Reference proteome</keyword>
<organism evidence="2 3">
    <name type="scientific">Collybiopsis confluens</name>
    <dbReference type="NCBI Taxonomy" id="2823264"/>
    <lineage>
        <taxon>Eukaryota</taxon>
        <taxon>Fungi</taxon>
        <taxon>Dikarya</taxon>
        <taxon>Basidiomycota</taxon>
        <taxon>Agaricomycotina</taxon>
        <taxon>Agaricomycetes</taxon>
        <taxon>Agaricomycetidae</taxon>
        <taxon>Agaricales</taxon>
        <taxon>Marasmiineae</taxon>
        <taxon>Omphalotaceae</taxon>
        <taxon>Collybiopsis</taxon>
    </lineage>
</organism>
<proteinExistence type="predicted"/>
<evidence type="ECO:0000313" key="2">
    <source>
        <dbReference type="EMBL" id="KAF5382888.1"/>
    </source>
</evidence>
<feature type="compositionally biased region" description="Pro residues" evidence="1">
    <location>
        <begin position="160"/>
        <end position="170"/>
    </location>
</feature>
<feature type="compositionally biased region" description="Polar residues" evidence="1">
    <location>
        <begin position="626"/>
        <end position="635"/>
    </location>
</feature>
<feature type="compositionally biased region" description="Basic and acidic residues" evidence="1">
    <location>
        <begin position="639"/>
        <end position="649"/>
    </location>
</feature>
<reference evidence="2 3" key="1">
    <citation type="journal article" date="2020" name="ISME J.">
        <title>Uncovering the hidden diversity of litter-decomposition mechanisms in mushroom-forming fungi.</title>
        <authorList>
            <person name="Floudas D."/>
            <person name="Bentzer J."/>
            <person name="Ahren D."/>
            <person name="Johansson T."/>
            <person name="Persson P."/>
            <person name="Tunlid A."/>
        </authorList>
    </citation>
    <scope>NUCLEOTIDE SEQUENCE [LARGE SCALE GENOMIC DNA]</scope>
    <source>
        <strain evidence="2 3">CBS 406.79</strain>
    </source>
</reference>
<dbReference type="AlphaFoldDB" id="A0A8H5HGC6"/>
<evidence type="ECO:0000313" key="3">
    <source>
        <dbReference type="Proteomes" id="UP000518752"/>
    </source>
</evidence>
<feature type="compositionally biased region" description="Low complexity" evidence="1">
    <location>
        <begin position="269"/>
        <end position="283"/>
    </location>
</feature>
<dbReference type="PANTHER" id="PTHR43433">
    <property type="entry name" value="HYDROLASE, ALPHA/BETA FOLD FAMILY PROTEIN"/>
    <property type="match status" value="1"/>
</dbReference>
<dbReference type="OrthoDB" id="435520at2759"/>
<dbReference type="InterPro" id="IPR029058">
    <property type="entry name" value="AB_hydrolase_fold"/>
</dbReference>
<protein>
    <recommendedName>
        <fullName evidence="4">AB hydrolase-1 domain-containing protein</fullName>
    </recommendedName>
</protein>
<feature type="compositionally biased region" description="Low complexity" evidence="1">
    <location>
        <begin position="683"/>
        <end position="703"/>
    </location>
</feature>
<feature type="compositionally biased region" description="Polar residues" evidence="1">
    <location>
        <begin position="750"/>
        <end position="760"/>
    </location>
</feature>
<evidence type="ECO:0008006" key="4">
    <source>
        <dbReference type="Google" id="ProtNLM"/>
    </source>
</evidence>
<feature type="compositionally biased region" description="Low complexity" evidence="1">
    <location>
        <begin position="773"/>
        <end position="782"/>
    </location>
</feature>
<feature type="region of interest" description="Disordered" evidence="1">
    <location>
        <begin position="626"/>
        <end position="716"/>
    </location>
</feature>
<feature type="compositionally biased region" description="Polar residues" evidence="1">
    <location>
        <begin position="31"/>
        <end position="55"/>
    </location>
</feature>
<dbReference type="PANTHER" id="PTHR43433:SF10">
    <property type="entry name" value="AB HYDROLASE-1 DOMAIN-CONTAINING PROTEIN"/>
    <property type="match status" value="1"/>
</dbReference>
<name>A0A8H5HGC6_9AGAR</name>
<feature type="region of interest" description="Disordered" evidence="1">
    <location>
        <begin position="582"/>
        <end position="603"/>
    </location>
</feature>
<feature type="compositionally biased region" description="Low complexity" evidence="1">
    <location>
        <begin position="228"/>
        <end position="242"/>
    </location>
</feature>
<evidence type="ECO:0000256" key="1">
    <source>
        <dbReference type="SAM" id="MobiDB-lite"/>
    </source>
</evidence>
<gene>
    <name evidence="2" type="ORF">D9757_006350</name>
</gene>
<sequence>MHPVVGRHPAKPRKSASHSTLHRDKDAPPTSFYTARSTNSESYSPRPATSASQDYLSFPSFEAEADMLPKHSTRQRCRTGPTHWIDRPVGGRISVASTVTEGTPPDTPIDNISFKDLDVLVAAPVSRVEMMDALVDGMNGGDKILSSRSRFDISNHHPLYHPPLPTPPPGVVLGSAKTRSRPKKPPKPVYRSSFSDEDDDLDSAPPIATPKRGRPAPIGRPPTNLTDTSSEPSPTARPSTAPSRHKRPSLAPSISEIIRAYASPEPQSSRRTSLSRTSSYSRSAGHSTPHDPDPGLLAAEEESELLSRSSIDSIADEIQQTLRRQASMTIVAPPPPPLHHHRQSFISDSASIVSPRSDGGGAASIYSASIISTRPPLSPLDPVLMSNFSKSHTSSQAVAHYLRSARLTTLLKLTRSPHASHDLPLTVSLSDLGSQNGFPVLVFLGLGCVRHIMGLYDEMAQCLGLRLITIDRWGLGRTEPRAKSAKGIMQWASVVEEVLDLLHIDTCSVMAHSAGAPYALSFANKVPHRIRGDVCGYKWLKYVPNGILKTAQAAEWKLQTWMIGKPPTMAWEGIGYTATKPNTKSVGPSSVYPSLGEAHPRPSMASSAFSAYDDLKDFEGRFESISTLGTTNPAQSVKIRSESRIEVPRKSSRSFLGRLKSPPPYPDDESSSSPTNGKRLKGLRSMGSLKSRSSSGKKQQQRSITGPQLPPAPQFDVALGLDDESWTQSLTNSDVSIHDFQKSARVNGRRSMSLTASQRPKLNIDSLPPSPKPTSSAASTTPPMSPNNAYQAALGNALLAASHAESSRGTHNDLLQILNHDHHPWGFSYEHYPHKVQVWYGDRDEKIAENAVRWLEKTMGEHMCSVKVVNGADHGLMYKSAVVVEVLEFLLEFWH</sequence>
<feature type="compositionally biased region" description="Polar residues" evidence="1">
    <location>
        <begin position="582"/>
        <end position="592"/>
    </location>
</feature>
<feature type="region of interest" description="Disordered" evidence="1">
    <location>
        <begin position="156"/>
        <end position="296"/>
    </location>
</feature>
<dbReference type="Gene3D" id="3.40.50.1820">
    <property type="entry name" value="alpha/beta hydrolase"/>
    <property type="match status" value="1"/>
</dbReference>
<dbReference type="InterPro" id="IPR050471">
    <property type="entry name" value="AB_hydrolase"/>
</dbReference>
<dbReference type="SUPFAM" id="SSF53474">
    <property type="entry name" value="alpha/beta-Hydrolases"/>
    <property type="match status" value="1"/>
</dbReference>
<feature type="region of interest" description="Disordered" evidence="1">
    <location>
        <begin position="1"/>
        <end position="55"/>
    </location>
</feature>
<feature type="region of interest" description="Disordered" evidence="1">
    <location>
        <begin position="741"/>
        <end position="789"/>
    </location>
</feature>
<comment type="caution">
    <text evidence="2">The sequence shown here is derived from an EMBL/GenBank/DDBJ whole genome shotgun (WGS) entry which is preliminary data.</text>
</comment>
<dbReference type="EMBL" id="JAACJN010000049">
    <property type="protein sequence ID" value="KAF5382888.1"/>
    <property type="molecule type" value="Genomic_DNA"/>
</dbReference>
<accession>A0A8H5HGC6</accession>
<dbReference type="Proteomes" id="UP000518752">
    <property type="component" value="Unassembled WGS sequence"/>
</dbReference>